<dbReference type="InterPro" id="IPR014942">
    <property type="entry name" value="AbiEii"/>
</dbReference>
<accession>X0U6U9</accession>
<reference evidence="1" key="1">
    <citation type="journal article" date="2014" name="Front. Microbiol.">
        <title>High frequency of phylogenetically diverse reductive dehalogenase-homologous genes in deep subseafloor sedimentary metagenomes.</title>
        <authorList>
            <person name="Kawai M."/>
            <person name="Futagami T."/>
            <person name="Toyoda A."/>
            <person name="Takaki Y."/>
            <person name="Nishi S."/>
            <person name="Hori S."/>
            <person name="Arai W."/>
            <person name="Tsubouchi T."/>
            <person name="Morono Y."/>
            <person name="Uchiyama I."/>
            <person name="Ito T."/>
            <person name="Fujiyama A."/>
            <person name="Inagaki F."/>
            <person name="Takami H."/>
        </authorList>
    </citation>
    <scope>NUCLEOTIDE SEQUENCE</scope>
    <source>
        <strain evidence="1">Expedition CK06-06</strain>
    </source>
</reference>
<protein>
    <recommendedName>
        <fullName evidence="2">Nucleotidyl transferase AbiEii/AbiGii toxin family protein</fullName>
    </recommendedName>
</protein>
<dbReference type="Pfam" id="PF08843">
    <property type="entry name" value="AbiEii"/>
    <property type="match status" value="1"/>
</dbReference>
<dbReference type="AlphaFoldDB" id="X0U6U9"/>
<sequence>MHDAIRSMMDRYECRSPNDYVNALREILQDLALLGLWRSRFFEHAAFYGGTALRLLYGLDRYSEDLDFSLLKPKASFSLKPFGEALQREISSFGFHVEFEPRRKPRAGAIESAFLKTNTLQQLIVIDADQELLRDMQPAKKLKIKLEVDTDPPGSFETETQFVLQPIPFSVRVYTLPNLFAGKLHAVLCRKWRTRVKGRDWYDLVW</sequence>
<name>X0U6U9_9ZZZZ</name>
<evidence type="ECO:0008006" key="2">
    <source>
        <dbReference type="Google" id="ProtNLM"/>
    </source>
</evidence>
<gene>
    <name evidence="1" type="ORF">S01H1_21596</name>
</gene>
<comment type="caution">
    <text evidence="1">The sequence shown here is derived from an EMBL/GenBank/DDBJ whole genome shotgun (WGS) entry which is preliminary data.</text>
</comment>
<proteinExistence type="predicted"/>
<evidence type="ECO:0000313" key="1">
    <source>
        <dbReference type="EMBL" id="GAF96087.1"/>
    </source>
</evidence>
<dbReference type="Gene3D" id="3.10.450.620">
    <property type="entry name" value="JHP933, nucleotidyltransferase-like core domain"/>
    <property type="match status" value="1"/>
</dbReference>
<dbReference type="EMBL" id="BARS01012007">
    <property type="protein sequence ID" value="GAF96087.1"/>
    <property type="molecule type" value="Genomic_DNA"/>
</dbReference>
<feature type="non-terminal residue" evidence="1">
    <location>
        <position position="206"/>
    </location>
</feature>
<organism evidence="1">
    <name type="scientific">marine sediment metagenome</name>
    <dbReference type="NCBI Taxonomy" id="412755"/>
    <lineage>
        <taxon>unclassified sequences</taxon>
        <taxon>metagenomes</taxon>
        <taxon>ecological metagenomes</taxon>
    </lineage>
</organism>